<feature type="transmembrane region" description="Helical" evidence="8">
    <location>
        <begin position="726"/>
        <end position="745"/>
    </location>
</feature>
<dbReference type="RefSeq" id="WP_192758900.1">
    <property type="nucleotide sequence ID" value="NZ_JADBDZ010000001.1"/>
</dbReference>
<dbReference type="SUPFAM" id="SSF82866">
    <property type="entry name" value="Multidrug efflux transporter AcrB transmembrane domain"/>
    <property type="match status" value="2"/>
</dbReference>
<comment type="similarity">
    <text evidence="2">Belongs to the resistance-nodulation-cell division (RND) (TC 2.A.6) family. MmpL subfamily.</text>
</comment>
<dbReference type="PANTHER" id="PTHR33406:SF11">
    <property type="entry name" value="MEMBRANE PROTEIN SCO6666-RELATED"/>
    <property type="match status" value="1"/>
</dbReference>
<evidence type="ECO:0000313" key="10">
    <source>
        <dbReference type="EMBL" id="MBE1532157.1"/>
    </source>
</evidence>
<dbReference type="EMBL" id="JADBDZ010000001">
    <property type="protein sequence ID" value="MBE1532157.1"/>
    <property type="molecule type" value="Genomic_DNA"/>
</dbReference>
<dbReference type="InterPro" id="IPR050545">
    <property type="entry name" value="Mycobact_MmpL"/>
</dbReference>
<dbReference type="Gene3D" id="1.20.1640.10">
    <property type="entry name" value="Multidrug efflux transporter AcrB transmembrane domain"/>
    <property type="match status" value="2"/>
</dbReference>
<keyword evidence="5 8" id="KW-1133">Transmembrane helix</keyword>
<evidence type="ECO:0000256" key="1">
    <source>
        <dbReference type="ARBA" id="ARBA00004651"/>
    </source>
</evidence>
<feature type="transmembrane region" description="Helical" evidence="8">
    <location>
        <begin position="188"/>
        <end position="220"/>
    </location>
</feature>
<gene>
    <name evidence="10" type="ORF">H4W34_001990</name>
</gene>
<feature type="transmembrane region" description="Helical" evidence="8">
    <location>
        <begin position="697"/>
        <end position="720"/>
    </location>
</feature>
<comment type="caution">
    <text evidence="10">The sequence shown here is derived from an EMBL/GenBank/DDBJ whole genome shotgun (WGS) entry which is preliminary data.</text>
</comment>
<evidence type="ECO:0000256" key="6">
    <source>
        <dbReference type="ARBA" id="ARBA00023136"/>
    </source>
</evidence>
<feature type="compositionally biased region" description="Pro residues" evidence="7">
    <location>
        <begin position="819"/>
        <end position="838"/>
    </location>
</feature>
<feature type="transmembrane region" description="Helical" evidence="8">
    <location>
        <begin position="357"/>
        <end position="381"/>
    </location>
</feature>
<comment type="subcellular location">
    <subcellularLocation>
        <location evidence="1">Cell membrane</location>
        <topology evidence="1">Multi-pass membrane protein</topology>
    </subcellularLocation>
</comment>
<feature type="transmembrane region" description="Helical" evidence="8">
    <location>
        <begin position="421"/>
        <end position="439"/>
    </location>
</feature>
<feature type="transmembrane region" description="Helical" evidence="8">
    <location>
        <begin position="588"/>
        <end position="609"/>
    </location>
</feature>
<evidence type="ECO:0000256" key="3">
    <source>
        <dbReference type="ARBA" id="ARBA00022475"/>
    </source>
</evidence>
<evidence type="ECO:0000256" key="5">
    <source>
        <dbReference type="ARBA" id="ARBA00022989"/>
    </source>
</evidence>
<evidence type="ECO:0000259" key="9">
    <source>
        <dbReference type="Pfam" id="PF03176"/>
    </source>
</evidence>
<evidence type="ECO:0000256" key="7">
    <source>
        <dbReference type="SAM" id="MobiDB-lite"/>
    </source>
</evidence>
<feature type="domain" description="Membrane transport protein MMPL" evidence="9">
    <location>
        <begin position="307"/>
        <end position="422"/>
    </location>
</feature>
<proteinExistence type="inferred from homology"/>
<sequence>MLAGLGRLIHRRRWLSLVLIVLFTGVAGAWGIGVLGKFKEGGFEDPDASSTLVAELGATYFGSTNPDVIVLYSSDTMTVDDPEYMASVVTTVARLPKAQVSEIITYWALNGKAAESFASEDGSKTFVAVKLAGDTGAEKLENYELIKDRVAAPGLDAQIGGSVPLGQEFGSQVVADIVRAETITAGPLIILLVILFGALVAAMLPIGVAVFSMIGGFAVLHAVTYVTDVTSFALEVVTMMGVGLGIDYSLFIISRFREELQRGMARADLPAYKPWKEETNRRARRAAKKQYKKDHDRRTRRAWVKQYKKELRPVREAALAGTMATAGRTIMVSGVTVSAALAGLLLFPQMFLRTIGLAGIATVLVAVFGATVLLPTLLALLGTRVEGGRMPWRRPSAKRAQRDPDSGFWFRLGHSVMKHPLPYFAVVLAILAVMFQPFLNVQFGSIDARVLPQESPTRAVVETIKAEFPNGSAEPIDVVVSGDLIPKNWSPTEGDPIPPYLDDFRQELMDLPGVVSADFSGYSGTYGGVRISVTHEHEAMDEQAQELVRTIRSMHLTKDGYPMHIDVGGSTAAQMDLMDSLMESLPKMAVAVGAATFVLLFMFFGSIVLPLKAIVMNVLSIGASFGAIVWGFQYGHLAGLLGFTPTGGVEATSMILILAVVFGLSMDYEVFLLSRIREEWDLTHDNRTAVASGMQHTGSIITSAALLFLVVIAAFAFAGITVVKLIGVGMFVAVVVDALLVRSLLVPATMRFMGAANWWLPKPLRGLHAKMDLRESSGDALPAGPVGVAPPLPKEQPVPYTLHWEKPAAAKRPKRPRKPPAAPPAPPAPAPAPAPASAPPNGAGRPDGRSAPWAPWADGPPQPRRPRPPREQREIVQSPDGSGWTWK</sequence>
<feature type="domain" description="Membrane transport protein MMPL" evidence="9">
    <location>
        <begin position="47"/>
        <end position="267"/>
    </location>
</feature>
<evidence type="ECO:0000313" key="11">
    <source>
        <dbReference type="Proteomes" id="UP000627838"/>
    </source>
</evidence>
<dbReference type="InterPro" id="IPR004869">
    <property type="entry name" value="MMPL_dom"/>
</dbReference>
<feature type="compositionally biased region" description="Basic residues" evidence="7">
    <location>
        <begin position="809"/>
        <end position="818"/>
    </location>
</feature>
<dbReference type="Proteomes" id="UP000627838">
    <property type="component" value="Unassembled WGS sequence"/>
</dbReference>
<reference evidence="10 11" key="1">
    <citation type="submission" date="2020-10" db="EMBL/GenBank/DDBJ databases">
        <title>Sequencing the genomes of 1000 actinobacteria strains.</title>
        <authorList>
            <person name="Klenk H.-P."/>
        </authorList>
    </citation>
    <scope>NUCLEOTIDE SEQUENCE [LARGE SCALE GENOMIC DNA]</scope>
    <source>
        <strain evidence="10 11">DSM 46744</strain>
    </source>
</reference>
<feature type="transmembrane region" description="Helical" evidence="8">
    <location>
        <begin position="14"/>
        <end position="35"/>
    </location>
</feature>
<keyword evidence="11" id="KW-1185">Reference proteome</keyword>
<evidence type="ECO:0000256" key="8">
    <source>
        <dbReference type="SAM" id="Phobius"/>
    </source>
</evidence>
<feature type="region of interest" description="Disordered" evidence="7">
    <location>
        <begin position="807"/>
        <end position="887"/>
    </location>
</feature>
<accession>A0ABR9JNN3</accession>
<feature type="transmembrane region" description="Helical" evidence="8">
    <location>
        <begin position="232"/>
        <end position="253"/>
    </location>
</feature>
<evidence type="ECO:0000256" key="4">
    <source>
        <dbReference type="ARBA" id="ARBA00022692"/>
    </source>
</evidence>
<organism evidence="10 11">
    <name type="scientific">Actinomadura algeriensis</name>
    <dbReference type="NCBI Taxonomy" id="1679523"/>
    <lineage>
        <taxon>Bacteria</taxon>
        <taxon>Bacillati</taxon>
        <taxon>Actinomycetota</taxon>
        <taxon>Actinomycetes</taxon>
        <taxon>Streptosporangiales</taxon>
        <taxon>Thermomonosporaceae</taxon>
        <taxon>Actinomadura</taxon>
    </lineage>
</organism>
<keyword evidence="6 8" id="KW-0472">Membrane</keyword>
<dbReference type="Pfam" id="PF03176">
    <property type="entry name" value="MMPL"/>
    <property type="match status" value="3"/>
</dbReference>
<evidence type="ECO:0000256" key="2">
    <source>
        <dbReference type="ARBA" id="ARBA00010157"/>
    </source>
</evidence>
<keyword evidence="4 8" id="KW-0812">Transmembrane</keyword>
<protein>
    <submittedName>
        <fullName evidence="10">RND superfamily putative drug exporter</fullName>
    </submittedName>
</protein>
<name>A0ABR9JNN3_9ACTN</name>
<feature type="transmembrane region" description="Helical" evidence="8">
    <location>
        <begin position="654"/>
        <end position="676"/>
    </location>
</feature>
<keyword evidence="3" id="KW-1003">Cell membrane</keyword>
<feature type="transmembrane region" description="Helical" evidence="8">
    <location>
        <begin position="614"/>
        <end position="634"/>
    </location>
</feature>
<feature type="transmembrane region" description="Helical" evidence="8">
    <location>
        <begin position="330"/>
        <end position="351"/>
    </location>
</feature>
<feature type="domain" description="Membrane transport protein MMPL" evidence="9">
    <location>
        <begin position="529"/>
        <end position="764"/>
    </location>
</feature>
<dbReference type="PANTHER" id="PTHR33406">
    <property type="entry name" value="MEMBRANE PROTEIN MJ1562-RELATED"/>
    <property type="match status" value="1"/>
</dbReference>